<dbReference type="Gene3D" id="3.50.50.60">
    <property type="entry name" value="FAD/NAD(P)-binding domain"/>
    <property type="match status" value="1"/>
</dbReference>
<dbReference type="InterPro" id="IPR036188">
    <property type="entry name" value="FAD/NAD-bd_sf"/>
</dbReference>
<accession>A0ABW7J1D8</accession>
<dbReference type="Proteomes" id="UP001607151">
    <property type="component" value="Unassembled WGS sequence"/>
</dbReference>
<keyword evidence="2" id="KW-1185">Reference proteome</keyword>
<name>A0ABW7J1D8_9VIBR</name>
<dbReference type="EMBL" id="JBIHSN010000003">
    <property type="protein sequence ID" value="MFH0266533.1"/>
    <property type="molecule type" value="Genomic_DNA"/>
</dbReference>
<evidence type="ECO:0000313" key="1">
    <source>
        <dbReference type="EMBL" id="MFH0266533.1"/>
    </source>
</evidence>
<protein>
    <submittedName>
        <fullName evidence="1">FAD-dependent oxidoreductase</fullName>
    </submittedName>
</protein>
<dbReference type="SUPFAM" id="SSF51905">
    <property type="entry name" value="FAD/NAD(P)-binding domain"/>
    <property type="match status" value="1"/>
</dbReference>
<reference evidence="1 2" key="1">
    <citation type="submission" date="2024-10" db="EMBL/GenBank/DDBJ databases">
        <authorList>
            <person name="Yibar A."/>
            <person name="Saticioglu I.B."/>
            <person name="Duman M."/>
            <person name="Ajmi N."/>
            <person name="Gurler F."/>
            <person name="Ay H."/>
            <person name="Onuk E."/>
            <person name="Guler S."/>
            <person name="Romalde J.L."/>
        </authorList>
    </citation>
    <scope>NUCLEOTIDE SEQUENCE [LARGE SCALE GENOMIC DNA]</scope>
    <source>
        <strain evidence="1 2">14-MA-B</strain>
    </source>
</reference>
<sequence>MAYPHIGIIGGGIAGATAALHFADLGLQVSIFEQGPSLVDGPPICHLHAGGNLYREISQQQCVQLLKESIETVKLYKYTMNVRPTVIAVPIQDKGQPEDLLPRLQVIKDAYQSLVEQDSSNQVLGDPQHYFKLYSQQELERLSKRDVPNPDSLTEQSLDEWMIPFAKSVDLNTLKFPVVLVQEYGLSVFRLSATVNLALGQLPNCQIYTQTQVIGVEAQDKQWTIHHTSYDANQSVHTPEQATTVDYLINASGYQTGVVDDWINAPRSRLVEFKAAYVTHWQEGSALWPEVIFHGERGTPQGMAQLTPYPDGYFQLHGMTEDITLFEDGVAHSTEESSQPKLPVHLVNKIIHGWSEEQQTIRTNKAIQHMAQFIPSFASATLGGKPLFGAQQIPGTDITLRAASVSFAGDNYARMEIVKASSALEAAKQIEEQMRECGFYDERQLTQQNIASQLTIEQVLDTACTLAEQRHYPLALAKVGGVQSK</sequence>
<comment type="caution">
    <text evidence="1">The sequence shown here is derived from an EMBL/GenBank/DDBJ whole genome shotgun (WGS) entry which is preliminary data.</text>
</comment>
<proteinExistence type="predicted"/>
<dbReference type="RefSeq" id="WP_394608263.1">
    <property type="nucleotide sequence ID" value="NZ_JBIHSN010000003.1"/>
</dbReference>
<evidence type="ECO:0000313" key="2">
    <source>
        <dbReference type="Proteomes" id="UP001607151"/>
    </source>
</evidence>
<gene>
    <name evidence="1" type="ORF">ACGRQ9_13880</name>
</gene>
<organism evidence="1 2">
    <name type="scientific">Vibrio rumoiensis</name>
    <dbReference type="NCBI Taxonomy" id="76258"/>
    <lineage>
        <taxon>Bacteria</taxon>
        <taxon>Pseudomonadati</taxon>
        <taxon>Pseudomonadota</taxon>
        <taxon>Gammaproteobacteria</taxon>
        <taxon>Vibrionales</taxon>
        <taxon>Vibrionaceae</taxon>
        <taxon>Vibrio</taxon>
    </lineage>
</organism>